<accession>A0A8C4C6G3</accession>
<sequence length="249" mass="27173">MDNLQDAWMFGCFVHLVTKSLPLSSLRLNLTRTKLLTKAARGFMCRTPAKSSDSSSDGENDNKDYVPLASLQLASGAFVLDVALCEAINVPMDKLKWTSPFTRHRVSLSQLSHSSNQEELTVSRHNASLKSPSPGTDPQFPNEPSTALLGDGSRASEPEASGTPGKPEPEGMVWATAVALAWLEHSSASYFIEWELAAAKASMWLDAQSVPEGRDLAAVKAAANQLFIILRHWDENLQLNMLCYNPNSV</sequence>
<dbReference type="Proteomes" id="UP000694580">
    <property type="component" value="Chromosome 10"/>
</dbReference>
<evidence type="ECO:0000313" key="2">
    <source>
        <dbReference type="Ensembl" id="ENSDCDP00010030772.1"/>
    </source>
</evidence>
<keyword evidence="3" id="KW-1185">Reference proteome</keyword>
<dbReference type="InterPro" id="IPR052627">
    <property type="entry name" value="VWA_domain-containing"/>
</dbReference>
<dbReference type="Ensembl" id="ENSDCDT00010046594.1">
    <property type="protein sequence ID" value="ENSDCDP00010037086.1"/>
    <property type="gene ID" value="ENSDCDG00010024192.1"/>
</dbReference>
<name>A0A8C4C6G3_9TELE</name>
<protein>
    <submittedName>
        <fullName evidence="2">Uncharacterized protein</fullName>
    </submittedName>
</protein>
<reference evidence="2" key="2">
    <citation type="submission" date="2025-05" db="UniProtKB">
        <authorList>
            <consortium name="Ensembl"/>
        </authorList>
    </citation>
    <scope>IDENTIFICATION</scope>
</reference>
<organism evidence="2 3">
    <name type="scientific">Denticeps clupeoides</name>
    <name type="common">denticle herring</name>
    <dbReference type="NCBI Taxonomy" id="299321"/>
    <lineage>
        <taxon>Eukaryota</taxon>
        <taxon>Metazoa</taxon>
        <taxon>Chordata</taxon>
        <taxon>Craniata</taxon>
        <taxon>Vertebrata</taxon>
        <taxon>Euteleostomi</taxon>
        <taxon>Actinopterygii</taxon>
        <taxon>Neopterygii</taxon>
        <taxon>Teleostei</taxon>
        <taxon>Clupei</taxon>
        <taxon>Clupeiformes</taxon>
        <taxon>Denticipitoidei</taxon>
        <taxon>Denticipitidae</taxon>
        <taxon>Denticeps</taxon>
    </lineage>
</organism>
<evidence type="ECO:0000256" key="1">
    <source>
        <dbReference type="SAM" id="MobiDB-lite"/>
    </source>
</evidence>
<dbReference type="GeneTree" id="ENSGT00940000158938"/>
<dbReference type="Ensembl" id="ENSDCDT00010038158.1">
    <property type="protein sequence ID" value="ENSDCDP00010030772.1"/>
    <property type="gene ID" value="ENSDCDG00010019704.1"/>
</dbReference>
<dbReference type="PANTHER" id="PTHR46299">
    <property type="entry name" value="VON WILLEBRAND FACTOR A DOMAIN-CONTAINING PROTEIN 5B2-RELATED"/>
    <property type="match status" value="1"/>
</dbReference>
<proteinExistence type="predicted"/>
<reference evidence="2 3" key="1">
    <citation type="submission" date="2020-06" db="EMBL/GenBank/DDBJ databases">
        <authorList>
            <consortium name="Wellcome Sanger Institute Data Sharing"/>
        </authorList>
    </citation>
    <scope>NUCLEOTIDE SEQUENCE [LARGE SCALE GENOMIC DNA]</scope>
</reference>
<evidence type="ECO:0000313" key="3">
    <source>
        <dbReference type="Proteomes" id="UP000694580"/>
    </source>
</evidence>
<dbReference type="PANTHER" id="PTHR46299:SF1">
    <property type="entry name" value="VON WILLEBRAND FACTOR A DOMAIN-CONTAINING PROTEIN 5B1"/>
    <property type="match status" value="1"/>
</dbReference>
<dbReference type="AlphaFoldDB" id="A0A8C4C6G3"/>
<feature type="compositionally biased region" description="Polar residues" evidence="1">
    <location>
        <begin position="110"/>
        <end position="136"/>
    </location>
</feature>
<feature type="region of interest" description="Disordered" evidence="1">
    <location>
        <begin position="110"/>
        <end position="170"/>
    </location>
</feature>